<dbReference type="OrthoDB" id="6286229at2759"/>
<keyword evidence="1" id="KW-0472">Membrane</keyword>
<dbReference type="AlphaFoldDB" id="A0A7I8W9M7"/>
<protein>
    <submittedName>
        <fullName evidence="2">Uncharacterized protein</fullName>
    </submittedName>
</protein>
<organism evidence="2 3">
    <name type="scientific">Dimorphilus gyrociliatus</name>
    <dbReference type="NCBI Taxonomy" id="2664684"/>
    <lineage>
        <taxon>Eukaryota</taxon>
        <taxon>Metazoa</taxon>
        <taxon>Spiralia</taxon>
        <taxon>Lophotrochozoa</taxon>
        <taxon>Annelida</taxon>
        <taxon>Polychaeta</taxon>
        <taxon>Polychaeta incertae sedis</taxon>
        <taxon>Dinophilidae</taxon>
        <taxon>Dimorphilus</taxon>
    </lineage>
</organism>
<feature type="transmembrane region" description="Helical" evidence="1">
    <location>
        <begin position="43"/>
        <end position="65"/>
    </location>
</feature>
<proteinExistence type="predicted"/>
<gene>
    <name evidence="2" type="ORF">DGYR_LOCUS12318</name>
</gene>
<keyword evidence="1" id="KW-1133">Transmembrane helix</keyword>
<comment type="caution">
    <text evidence="2">The sequence shown here is derived from an EMBL/GenBank/DDBJ whole genome shotgun (WGS) entry which is preliminary data.</text>
</comment>
<dbReference type="Proteomes" id="UP000549394">
    <property type="component" value="Unassembled WGS sequence"/>
</dbReference>
<reference evidence="2 3" key="1">
    <citation type="submission" date="2020-08" db="EMBL/GenBank/DDBJ databases">
        <authorList>
            <person name="Hejnol A."/>
        </authorList>
    </citation>
    <scope>NUCLEOTIDE SEQUENCE [LARGE SCALE GENOMIC DNA]</scope>
</reference>
<evidence type="ECO:0000313" key="3">
    <source>
        <dbReference type="Proteomes" id="UP000549394"/>
    </source>
</evidence>
<keyword evidence="1" id="KW-0812">Transmembrane</keyword>
<name>A0A7I8W9M7_9ANNE</name>
<evidence type="ECO:0000313" key="2">
    <source>
        <dbReference type="EMBL" id="CAD5124835.1"/>
    </source>
</evidence>
<feature type="transmembrane region" description="Helical" evidence="1">
    <location>
        <begin position="7"/>
        <end position="23"/>
    </location>
</feature>
<sequence>MLISVSILFWFTYLPVAVWFLYFKALGYMDASAHPEDLEFAKMGHTILTLISFANTAGNFFLYCLTGQRFRQELGEMLGIKRNSKVKEVGNSSVKTVSQKL</sequence>
<dbReference type="Gene3D" id="1.20.1070.10">
    <property type="entry name" value="Rhodopsin 7-helix transmembrane proteins"/>
    <property type="match status" value="1"/>
</dbReference>
<dbReference type="EMBL" id="CAJFCJ010000023">
    <property type="protein sequence ID" value="CAD5124835.1"/>
    <property type="molecule type" value="Genomic_DNA"/>
</dbReference>
<dbReference type="SUPFAM" id="SSF81321">
    <property type="entry name" value="Family A G protein-coupled receptor-like"/>
    <property type="match status" value="1"/>
</dbReference>
<accession>A0A7I8W9M7</accession>
<keyword evidence="3" id="KW-1185">Reference proteome</keyword>
<evidence type="ECO:0000256" key="1">
    <source>
        <dbReference type="SAM" id="Phobius"/>
    </source>
</evidence>